<feature type="domain" description="NAD(P)-binding" evidence="1">
    <location>
        <begin position="7"/>
        <end position="172"/>
    </location>
</feature>
<gene>
    <name evidence="2" type="ORF">CALVIDRAFT_533444</name>
</gene>
<name>A0A167R0M9_CALVF</name>
<keyword evidence="3" id="KW-1185">Reference proteome</keyword>
<dbReference type="PANTHER" id="PTHR43355:SF7">
    <property type="entry name" value="NAD(P)-BINDING DOMAIN-CONTAINING PROTEIN"/>
    <property type="match status" value="1"/>
</dbReference>
<dbReference type="Proteomes" id="UP000076738">
    <property type="component" value="Unassembled WGS sequence"/>
</dbReference>
<dbReference type="OrthoDB" id="10254221at2759"/>
<dbReference type="PANTHER" id="PTHR43355">
    <property type="entry name" value="FLAVIN REDUCTASE (NADPH)"/>
    <property type="match status" value="1"/>
</dbReference>
<dbReference type="STRING" id="1330018.A0A167R0M9"/>
<organism evidence="2 3">
    <name type="scientific">Calocera viscosa (strain TUFC12733)</name>
    <dbReference type="NCBI Taxonomy" id="1330018"/>
    <lineage>
        <taxon>Eukaryota</taxon>
        <taxon>Fungi</taxon>
        <taxon>Dikarya</taxon>
        <taxon>Basidiomycota</taxon>
        <taxon>Agaricomycotina</taxon>
        <taxon>Dacrymycetes</taxon>
        <taxon>Dacrymycetales</taxon>
        <taxon>Dacrymycetaceae</taxon>
        <taxon>Calocera</taxon>
    </lineage>
</organism>
<reference evidence="2 3" key="1">
    <citation type="journal article" date="2016" name="Mol. Biol. Evol.">
        <title>Comparative Genomics of Early-Diverging Mushroom-Forming Fungi Provides Insights into the Origins of Lignocellulose Decay Capabilities.</title>
        <authorList>
            <person name="Nagy L.G."/>
            <person name="Riley R."/>
            <person name="Tritt A."/>
            <person name="Adam C."/>
            <person name="Daum C."/>
            <person name="Floudas D."/>
            <person name="Sun H."/>
            <person name="Yadav J.S."/>
            <person name="Pangilinan J."/>
            <person name="Larsson K.H."/>
            <person name="Matsuura K."/>
            <person name="Barry K."/>
            <person name="Labutti K."/>
            <person name="Kuo R."/>
            <person name="Ohm R.A."/>
            <person name="Bhattacharya S.S."/>
            <person name="Shirouzu T."/>
            <person name="Yoshinaga Y."/>
            <person name="Martin F.M."/>
            <person name="Grigoriev I.V."/>
            <person name="Hibbett D.S."/>
        </authorList>
    </citation>
    <scope>NUCLEOTIDE SEQUENCE [LARGE SCALE GENOMIC DNA]</scope>
    <source>
        <strain evidence="2 3">TUFC12733</strain>
    </source>
</reference>
<dbReference type="InterPro" id="IPR036291">
    <property type="entry name" value="NAD(P)-bd_dom_sf"/>
</dbReference>
<evidence type="ECO:0000313" key="3">
    <source>
        <dbReference type="Proteomes" id="UP000076738"/>
    </source>
</evidence>
<dbReference type="Pfam" id="PF13460">
    <property type="entry name" value="NAD_binding_10"/>
    <property type="match status" value="1"/>
</dbReference>
<dbReference type="SUPFAM" id="SSF51735">
    <property type="entry name" value="NAD(P)-binding Rossmann-fold domains"/>
    <property type="match status" value="1"/>
</dbReference>
<dbReference type="Gene3D" id="3.40.50.720">
    <property type="entry name" value="NAD(P)-binding Rossmann-like Domain"/>
    <property type="match status" value="1"/>
</dbReference>
<dbReference type="EMBL" id="KV417269">
    <property type="protein sequence ID" value="KZP00437.1"/>
    <property type="molecule type" value="Genomic_DNA"/>
</dbReference>
<evidence type="ECO:0000259" key="1">
    <source>
        <dbReference type="Pfam" id="PF13460"/>
    </source>
</evidence>
<dbReference type="InterPro" id="IPR016040">
    <property type="entry name" value="NAD(P)-bd_dom"/>
</dbReference>
<sequence length="239" mass="25573">MKVLVVGAAGKLGRRIVYHLLSSGHEVTAFVRSASRLLAVLPASCASNPLLTITEGDALSVPSLSAALRSSEATVVINCAGVPGFFPWQHTTFPAIGKAVADACLEALPKGGRVWMLAGMFVCDRPGGGLLMDSTYVYTESRVLLDYLRTKGASLDWAILCPGLMQTGEPKPVEEGYDLPPRWPVPAWLCHIPVVGFFAVSLGAMFGGYTLSFDSVAVWLVGHLEDEKCRGKRVALRAR</sequence>
<proteinExistence type="predicted"/>
<dbReference type="InterPro" id="IPR051606">
    <property type="entry name" value="Polyketide_Oxido-like"/>
</dbReference>
<accession>A0A167R0M9</accession>
<protein>
    <submittedName>
        <fullName evidence="2">NAD(P)-binding protein</fullName>
    </submittedName>
</protein>
<evidence type="ECO:0000313" key="2">
    <source>
        <dbReference type="EMBL" id="KZP00437.1"/>
    </source>
</evidence>
<dbReference type="GO" id="GO:0016646">
    <property type="term" value="F:oxidoreductase activity, acting on the CH-NH group of donors, NAD or NADP as acceptor"/>
    <property type="evidence" value="ECO:0007669"/>
    <property type="project" value="TreeGrafter"/>
</dbReference>
<dbReference type="AlphaFoldDB" id="A0A167R0M9"/>